<evidence type="ECO:0000256" key="2">
    <source>
        <dbReference type="ARBA" id="ARBA00022475"/>
    </source>
</evidence>
<dbReference type="GO" id="GO:0005886">
    <property type="term" value="C:plasma membrane"/>
    <property type="evidence" value="ECO:0007669"/>
    <property type="project" value="UniProtKB-SubCell"/>
</dbReference>
<gene>
    <name evidence="8" type="ORF">V1478_007271</name>
</gene>
<evidence type="ECO:0000313" key="8">
    <source>
        <dbReference type="EMBL" id="KAL2726993.1"/>
    </source>
</evidence>
<dbReference type="SUPFAM" id="SSF81321">
    <property type="entry name" value="Family A G protein-coupled receptor-like"/>
    <property type="match status" value="1"/>
</dbReference>
<evidence type="ECO:0000256" key="6">
    <source>
        <dbReference type="SAM" id="MobiDB-lite"/>
    </source>
</evidence>
<keyword evidence="7" id="KW-0472">Membrane</keyword>
<dbReference type="GO" id="GO:0004930">
    <property type="term" value="F:G protein-coupled receptor activity"/>
    <property type="evidence" value="ECO:0007669"/>
    <property type="project" value="UniProtKB-KW"/>
</dbReference>
<keyword evidence="7" id="KW-1133">Transmembrane helix</keyword>
<dbReference type="EMBL" id="JAUDFV010000133">
    <property type="protein sequence ID" value="KAL2726993.1"/>
    <property type="molecule type" value="Genomic_DNA"/>
</dbReference>
<protein>
    <submittedName>
        <fullName evidence="8">Trace amine-associated receptor 9 isoform X1</fullName>
    </submittedName>
</protein>
<dbReference type="Gene3D" id="1.20.1070.10">
    <property type="entry name" value="Rhodopsin 7-helix transmembrane proteins"/>
    <property type="match status" value="1"/>
</dbReference>
<keyword evidence="3" id="KW-0297">G-protein coupled receptor</keyword>
<feature type="transmembrane region" description="Helical" evidence="7">
    <location>
        <begin position="59"/>
        <end position="77"/>
    </location>
</feature>
<keyword evidence="9" id="KW-1185">Reference proteome</keyword>
<comment type="caution">
    <text evidence="8">The sequence shown here is derived from an EMBL/GenBank/DDBJ whole genome shotgun (WGS) entry which is preliminary data.</text>
</comment>
<dbReference type="Proteomes" id="UP001607302">
    <property type="component" value="Unassembled WGS sequence"/>
</dbReference>
<evidence type="ECO:0000313" key="9">
    <source>
        <dbReference type="Proteomes" id="UP001607302"/>
    </source>
</evidence>
<evidence type="ECO:0000256" key="4">
    <source>
        <dbReference type="ARBA" id="ARBA00023170"/>
    </source>
</evidence>
<dbReference type="PANTHER" id="PTHR24230">
    <property type="entry name" value="G-PROTEIN COUPLED RECEPTOR"/>
    <property type="match status" value="1"/>
</dbReference>
<proteinExistence type="predicted"/>
<keyword evidence="4 8" id="KW-0675">Receptor</keyword>
<keyword evidence="2" id="KW-1003">Cell membrane</keyword>
<comment type="subcellular location">
    <subcellularLocation>
        <location evidence="1">Cell membrane</location>
        <topology evidence="1">Multi-pass membrane protein</topology>
    </subcellularLocation>
</comment>
<dbReference type="AlphaFoldDB" id="A0ABD2B2U1"/>
<feature type="non-terminal residue" evidence="8">
    <location>
        <position position="1"/>
    </location>
</feature>
<evidence type="ECO:0000256" key="7">
    <source>
        <dbReference type="SAM" id="Phobius"/>
    </source>
</evidence>
<organism evidence="8 9">
    <name type="scientific">Vespula squamosa</name>
    <name type="common">Southern yellow jacket</name>
    <name type="synonym">Wasp</name>
    <dbReference type="NCBI Taxonomy" id="30214"/>
    <lineage>
        <taxon>Eukaryota</taxon>
        <taxon>Metazoa</taxon>
        <taxon>Ecdysozoa</taxon>
        <taxon>Arthropoda</taxon>
        <taxon>Hexapoda</taxon>
        <taxon>Insecta</taxon>
        <taxon>Pterygota</taxon>
        <taxon>Neoptera</taxon>
        <taxon>Endopterygota</taxon>
        <taxon>Hymenoptera</taxon>
        <taxon>Apocrita</taxon>
        <taxon>Aculeata</taxon>
        <taxon>Vespoidea</taxon>
        <taxon>Vespidae</taxon>
        <taxon>Vespinae</taxon>
        <taxon>Vespula</taxon>
    </lineage>
</organism>
<reference evidence="8 9" key="1">
    <citation type="journal article" date="2024" name="Ann. Entomol. Soc. Am.">
        <title>Genomic analyses of the southern and eastern yellowjacket wasps (Hymenoptera: Vespidae) reveal evolutionary signatures of social life.</title>
        <authorList>
            <person name="Catto M.A."/>
            <person name="Caine P.B."/>
            <person name="Orr S.E."/>
            <person name="Hunt B.G."/>
            <person name="Goodisman M.A.D."/>
        </authorList>
    </citation>
    <scope>NUCLEOTIDE SEQUENCE [LARGE SCALE GENOMIC DNA]</scope>
    <source>
        <strain evidence="8">233</strain>
        <tissue evidence="8">Head and thorax</tissue>
    </source>
</reference>
<name>A0ABD2B2U1_VESSQ</name>
<evidence type="ECO:0000256" key="1">
    <source>
        <dbReference type="ARBA" id="ARBA00004651"/>
    </source>
</evidence>
<feature type="transmembrane region" description="Helical" evidence="7">
    <location>
        <begin position="21"/>
        <end position="39"/>
    </location>
</feature>
<feature type="region of interest" description="Disordered" evidence="6">
    <location>
        <begin position="176"/>
        <end position="205"/>
    </location>
</feature>
<accession>A0ABD2B2U1</accession>
<evidence type="ECO:0000256" key="5">
    <source>
        <dbReference type="ARBA" id="ARBA00023224"/>
    </source>
</evidence>
<keyword evidence="5" id="KW-0807">Transducer</keyword>
<dbReference type="PANTHER" id="PTHR24230:SF141">
    <property type="entry name" value="G-PROTEIN COUPLED RECEPTORS FAMILY 1 PROFILE DOMAIN-CONTAINING PROTEIN"/>
    <property type="match status" value="1"/>
</dbReference>
<keyword evidence="7" id="KW-0812">Transmembrane</keyword>
<sequence length="205" mass="22341">SSINVFQLVAHERRLSTSASRTMAAMSLGFIVMVTPWTIQEVVAACTGSKPPPFLDFLATWLALSNSFWNPFLYWLLNNHFRRISRELLYTKLLCRSKPLGPKQHCCATSTGGLDVCSISGVDLSGLERCSMDRCSMARCSSSSLANNPSPLPWETGHMIRGDVTPTKGCRHANGRSGITGSHQLVSRGGRIPSADPGTRTTKNV</sequence>
<evidence type="ECO:0000256" key="3">
    <source>
        <dbReference type="ARBA" id="ARBA00023040"/>
    </source>
</evidence>